<dbReference type="Gene3D" id="1.10.290.10">
    <property type="entry name" value="Topoisomerase I, domain 4"/>
    <property type="match status" value="1"/>
</dbReference>
<dbReference type="PANTHER" id="PTHR11390">
    <property type="entry name" value="PROKARYOTIC DNA TOPOISOMERASE"/>
    <property type="match status" value="1"/>
</dbReference>
<dbReference type="EC" id="5.6.2.1" evidence="10"/>
<proteinExistence type="inferred from homology"/>
<dbReference type="Gene3D" id="3.30.65.10">
    <property type="entry name" value="Bacterial Topoisomerase I, domain 1"/>
    <property type="match status" value="1"/>
</dbReference>
<evidence type="ECO:0000256" key="8">
    <source>
        <dbReference type="ARBA" id="ARBA00023235"/>
    </source>
</evidence>
<evidence type="ECO:0000313" key="15">
    <source>
        <dbReference type="EMBL" id="KXS18631.1"/>
    </source>
</evidence>
<protein>
    <recommendedName>
        <fullName evidence="10">DNA topoisomerase</fullName>
        <ecNumber evidence="10">5.6.2.1</ecNumber>
    </recommendedName>
</protein>
<dbReference type="Pfam" id="PF01131">
    <property type="entry name" value="Topoisom_bac"/>
    <property type="match status" value="1"/>
</dbReference>
<dbReference type="GO" id="GO:0006310">
    <property type="term" value="P:DNA recombination"/>
    <property type="evidence" value="ECO:0007669"/>
    <property type="project" value="TreeGrafter"/>
</dbReference>
<dbReference type="OMA" id="MELAMGD"/>
<dbReference type="Pfam" id="PF06839">
    <property type="entry name" value="Zn_ribbon_GRF"/>
    <property type="match status" value="2"/>
</dbReference>
<dbReference type="InterPro" id="IPR013825">
    <property type="entry name" value="Topo_IA_cen_sub2"/>
</dbReference>
<sequence length="964" mass="107151">MRILFVAEKPSISKSIAQILGGRPQQIGQPPRTPVTWRFEYPYNGQQCEIICTSVAGHIMEMDFANEFKKWDSCNPVELFRAPLVKSVKQTLESFAANIRNYGRTADLLVIWTDCDREGENIGAEIAEIARGVNGRIQVFRARFSVISQSELRRAMNQLDRLNLLTSAAVDARQELDLRIGAAFTRFMTKRLRVFSDLKDQLISYGPCQFPTLGFIVDRYRSRSQFTAEPFWKINLAIRKEGTSVKFGWQRVHLFDEGACLAFLEGCRQARYARVVKVDMKPKDRWKPLPLTTVELTKMGSRLLHMSSDRIMKVAEDLYNRGLLSYPRTETDQFEPSFNVFPLIEKQQNDPQWGAFAQSLLNGGFSTPRKGRNNDKAHPPIHPTAAASNLAGEEKKVFELVARRFLACCSQNAKGSETVVEVQMGEESFTARGLMILERNYLDVYPYDRWTDQDIPTFRQGEQLIPEVLDIDESSTQPPSLLTEADLITLMDKSGIGTDATIAQHIKTIQDRKYAVKDGNGRFSPTTLGFALIEGYDNMGFGYDISLSKPYLRSQTEADMKRIIDGDRTKDDVVANALLLYKDVFQKVITQSARLQEAVARHFGREADVANVQAVDLVPIKKCRCGRSMSLRAHANGKFVGCSGYPTCRAAMWISSSVVASMEALDRYCDTCSTPENPLALVQFRFMPGKVPAYIPLDYVACLTCDAEIEELLRAADFPQNRQTNGGNAGARTANPHGGAQNGHQPPNSRPFNGPSTGRPPPPPPTSRSSVDVAHDGDTKLCQCGDTAVTRTVKKEGPNMGRQFYCCGKPQNDPARCDFFEFMGGNDRPAPRSSNYAPPPSRGGASFSDRNNHQSRQDDQDDSPRCRCGLLASKKTVFKEGPNKGREFYTCARAGSQCGFFEWADGDNGNGNGESSYTTTNQSRGDGRGSWRGGGRARRRGGGRGRGRGRGRGGGGRGSRYSED</sequence>
<evidence type="ECO:0000256" key="10">
    <source>
        <dbReference type="RuleBase" id="RU362092"/>
    </source>
</evidence>
<dbReference type="Gene3D" id="2.70.20.10">
    <property type="entry name" value="Topoisomerase I, domain 3"/>
    <property type="match status" value="1"/>
</dbReference>
<keyword evidence="3" id="KW-0479">Metal-binding</keyword>
<name>A0A139APE3_GONPJ</name>
<comment type="similarity">
    <text evidence="2 10">Belongs to the type IA topoisomerase family.</text>
</comment>
<dbReference type="GO" id="GO:0005634">
    <property type="term" value="C:nucleus"/>
    <property type="evidence" value="ECO:0007669"/>
    <property type="project" value="TreeGrafter"/>
</dbReference>
<feature type="domain" description="GRF-type" evidence="13">
    <location>
        <begin position="782"/>
        <end position="826"/>
    </location>
</feature>
<evidence type="ECO:0000256" key="2">
    <source>
        <dbReference type="ARBA" id="ARBA00009446"/>
    </source>
</evidence>
<evidence type="ECO:0000259" key="12">
    <source>
        <dbReference type="PROSITE" id="PS50880"/>
    </source>
</evidence>
<evidence type="ECO:0000313" key="16">
    <source>
        <dbReference type="Proteomes" id="UP000070544"/>
    </source>
</evidence>
<dbReference type="Gene3D" id="3.40.50.140">
    <property type="match status" value="1"/>
</dbReference>
<dbReference type="Proteomes" id="UP000070544">
    <property type="component" value="Unassembled WGS sequence"/>
</dbReference>
<dbReference type="InterPro" id="IPR000380">
    <property type="entry name" value="Topo_IA"/>
</dbReference>
<reference evidence="15 16" key="1">
    <citation type="journal article" date="2015" name="Genome Biol. Evol.">
        <title>Phylogenomic analyses indicate that early fungi evolved digesting cell walls of algal ancestors of land plants.</title>
        <authorList>
            <person name="Chang Y."/>
            <person name="Wang S."/>
            <person name="Sekimoto S."/>
            <person name="Aerts A.L."/>
            <person name="Choi C."/>
            <person name="Clum A."/>
            <person name="LaButti K.M."/>
            <person name="Lindquist E.A."/>
            <person name="Yee Ngan C."/>
            <person name="Ohm R.A."/>
            <person name="Salamov A.A."/>
            <person name="Grigoriev I.V."/>
            <person name="Spatafora J.W."/>
            <person name="Berbee M.L."/>
        </authorList>
    </citation>
    <scope>NUCLEOTIDE SEQUENCE [LARGE SCALE GENOMIC DNA]</scope>
    <source>
        <strain evidence="15 16">JEL478</strain>
    </source>
</reference>
<dbReference type="GO" id="GO:0008270">
    <property type="term" value="F:zinc ion binding"/>
    <property type="evidence" value="ECO:0007669"/>
    <property type="project" value="UniProtKB-KW"/>
</dbReference>
<dbReference type="PRINTS" id="PR00417">
    <property type="entry name" value="PRTPISMRASEI"/>
</dbReference>
<dbReference type="InterPro" id="IPR013826">
    <property type="entry name" value="Topo_IA_cen_sub3"/>
</dbReference>
<dbReference type="GO" id="GO:0031422">
    <property type="term" value="C:RecQ family helicase-topoisomerase III complex"/>
    <property type="evidence" value="ECO:0007669"/>
    <property type="project" value="TreeGrafter"/>
</dbReference>
<dbReference type="SUPFAM" id="SSF56712">
    <property type="entry name" value="Prokaryotic type I DNA topoisomerase"/>
    <property type="match status" value="1"/>
</dbReference>
<gene>
    <name evidence="15" type="ORF">M427DRAFT_121067</name>
</gene>
<dbReference type="InterPro" id="IPR003602">
    <property type="entry name" value="Topo_IA_DNA-bd_dom"/>
</dbReference>
<evidence type="ECO:0000256" key="3">
    <source>
        <dbReference type="ARBA" id="ARBA00022723"/>
    </source>
</evidence>
<dbReference type="InterPro" id="IPR013824">
    <property type="entry name" value="Topo_IA_cen_sub1"/>
</dbReference>
<dbReference type="GO" id="GO:0006281">
    <property type="term" value="P:DNA repair"/>
    <property type="evidence" value="ECO:0007669"/>
    <property type="project" value="TreeGrafter"/>
</dbReference>
<evidence type="ECO:0000256" key="5">
    <source>
        <dbReference type="ARBA" id="ARBA00022833"/>
    </source>
</evidence>
<dbReference type="InterPro" id="IPR006171">
    <property type="entry name" value="TOPRIM_dom"/>
</dbReference>
<organism evidence="15 16">
    <name type="scientific">Gonapodya prolifera (strain JEL478)</name>
    <name type="common">Monoblepharis prolifera</name>
    <dbReference type="NCBI Taxonomy" id="1344416"/>
    <lineage>
        <taxon>Eukaryota</taxon>
        <taxon>Fungi</taxon>
        <taxon>Fungi incertae sedis</taxon>
        <taxon>Chytridiomycota</taxon>
        <taxon>Chytridiomycota incertae sedis</taxon>
        <taxon>Monoblepharidomycetes</taxon>
        <taxon>Monoblepharidales</taxon>
        <taxon>Gonapodyaceae</taxon>
        <taxon>Gonapodya</taxon>
    </lineage>
</organism>
<dbReference type="SUPFAM" id="SSF57783">
    <property type="entry name" value="Zinc beta-ribbon"/>
    <property type="match status" value="1"/>
</dbReference>
<dbReference type="SMART" id="SM00436">
    <property type="entry name" value="TOP1Bc"/>
    <property type="match status" value="1"/>
</dbReference>
<dbReference type="GO" id="GO:0006265">
    <property type="term" value="P:DNA topological change"/>
    <property type="evidence" value="ECO:0007669"/>
    <property type="project" value="InterPro"/>
</dbReference>
<dbReference type="Pfam" id="PF01751">
    <property type="entry name" value="Toprim"/>
    <property type="match status" value="1"/>
</dbReference>
<dbReference type="EMBL" id="KQ965741">
    <property type="protein sequence ID" value="KXS18631.1"/>
    <property type="molecule type" value="Genomic_DNA"/>
</dbReference>
<feature type="compositionally biased region" description="Basic residues" evidence="11">
    <location>
        <begin position="935"/>
        <end position="951"/>
    </location>
</feature>
<evidence type="ECO:0000256" key="11">
    <source>
        <dbReference type="SAM" id="MobiDB-lite"/>
    </source>
</evidence>
<feature type="region of interest" description="Disordered" evidence="11">
    <location>
        <begin position="909"/>
        <end position="964"/>
    </location>
</feature>
<dbReference type="AlphaFoldDB" id="A0A139APE3"/>
<keyword evidence="7 10" id="KW-0238">DNA-binding</keyword>
<dbReference type="InterPro" id="IPR003601">
    <property type="entry name" value="Topo_IA_2"/>
</dbReference>
<evidence type="ECO:0000256" key="7">
    <source>
        <dbReference type="ARBA" id="ARBA00023125"/>
    </source>
</evidence>
<keyword evidence="4 9" id="KW-0863">Zinc-finger</keyword>
<comment type="function">
    <text evidence="10">Introduces a single-strand break via transesterification at a target site in duplex DNA. Releases the supercoiling and torsional tension of DNA introduced during the DNA replication and transcription by transiently cleaving and rejoining one strand of the DNA duplex. The scissile phosphodiester is attacked by the catalytic tyrosine of the enzyme, resulting in the formation of a DNA-(5'-phosphotyrosyl)-enzyme intermediate and the expulsion of a 3'-OH DNA strand.</text>
</comment>
<keyword evidence="6 10" id="KW-0799">Topoisomerase</keyword>
<dbReference type="PROSITE" id="PS52039">
    <property type="entry name" value="TOPO_IA_2"/>
    <property type="match status" value="1"/>
</dbReference>
<evidence type="ECO:0000259" key="14">
    <source>
        <dbReference type="PROSITE" id="PS52039"/>
    </source>
</evidence>
<evidence type="ECO:0000256" key="6">
    <source>
        <dbReference type="ARBA" id="ARBA00023029"/>
    </source>
</evidence>
<dbReference type="FunFam" id="3.40.50.140:FF:000003">
    <property type="entry name" value="DNA topoisomerase"/>
    <property type="match status" value="1"/>
</dbReference>
<dbReference type="SMART" id="SM00493">
    <property type="entry name" value="TOPRIM"/>
    <property type="match status" value="1"/>
</dbReference>
<feature type="domain" description="Toprim" evidence="12">
    <location>
        <begin position="2"/>
        <end position="145"/>
    </location>
</feature>
<evidence type="ECO:0000256" key="9">
    <source>
        <dbReference type="PROSITE-ProRule" id="PRU01343"/>
    </source>
</evidence>
<dbReference type="GO" id="GO:0003677">
    <property type="term" value="F:DNA binding"/>
    <property type="evidence" value="ECO:0007669"/>
    <property type="project" value="UniProtKB-KW"/>
</dbReference>
<evidence type="ECO:0000256" key="1">
    <source>
        <dbReference type="ARBA" id="ARBA00000213"/>
    </source>
</evidence>
<feature type="domain" description="Topo IA-type catalytic" evidence="14">
    <location>
        <begin position="163"/>
        <end position="585"/>
    </location>
</feature>
<dbReference type="GO" id="GO:0003917">
    <property type="term" value="F:DNA topoisomerase type I (single strand cut, ATP-independent) activity"/>
    <property type="evidence" value="ECO:0007669"/>
    <property type="project" value="UniProtKB-EC"/>
</dbReference>
<keyword evidence="16" id="KW-1185">Reference proteome</keyword>
<feature type="region of interest" description="Disordered" evidence="11">
    <location>
        <begin position="720"/>
        <end position="774"/>
    </location>
</feature>
<dbReference type="CDD" id="cd00186">
    <property type="entry name" value="TOP1Ac"/>
    <property type="match status" value="1"/>
</dbReference>
<feature type="compositionally biased region" description="Polar residues" evidence="11">
    <location>
        <begin position="742"/>
        <end position="751"/>
    </location>
</feature>
<dbReference type="OrthoDB" id="430051at2759"/>
<evidence type="ECO:0000259" key="13">
    <source>
        <dbReference type="PROSITE" id="PS51999"/>
    </source>
</evidence>
<dbReference type="InterPro" id="IPR023405">
    <property type="entry name" value="Topo_IA_core_domain"/>
</dbReference>
<dbReference type="InterPro" id="IPR010666">
    <property type="entry name" value="Znf_GRF"/>
</dbReference>
<dbReference type="FunFam" id="1.10.290.10:FF:000001">
    <property type="entry name" value="DNA topoisomerase"/>
    <property type="match status" value="1"/>
</dbReference>
<feature type="compositionally biased region" description="Basic and acidic residues" evidence="11">
    <location>
        <begin position="850"/>
        <end position="865"/>
    </location>
</feature>
<comment type="catalytic activity">
    <reaction evidence="1 10">
        <text>ATP-independent breakage of single-stranded DNA, followed by passage and rejoining.</text>
        <dbReference type="EC" id="5.6.2.1"/>
    </reaction>
</comment>
<accession>A0A139APE3</accession>
<dbReference type="PROSITE" id="PS50880">
    <property type="entry name" value="TOPRIM"/>
    <property type="match status" value="1"/>
</dbReference>
<dbReference type="CDD" id="cd03362">
    <property type="entry name" value="TOPRIM_TopoIA_TopoIII"/>
    <property type="match status" value="1"/>
</dbReference>
<dbReference type="Gene3D" id="1.10.460.10">
    <property type="entry name" value="Topoisomerase I, domain 2"/>
    <property type="match status" value="1"/>
</dbReference>
<dbReference type="InterPro" id="IPR013497">
    <property type="entry name" value="Topo_IA_cen"/>
</dbReference>
<dbReference type="STRING" id="1344416.A0A139APE3"/>
<dbReference type="PANTHER" id="PTHR11390:SF21">
    <property type="entry name" value="DNA TOPOISOMERASE 3-ALPHA"/>
    <property type="match status" value="1"/>
</dbReference>
<keyword evidence="5" id="KW-0862">Zinc</keyword>
<keyword evidence="8 10" id="KW-0413">Isomerase</keyword>
<dbReference type="InterPro" id="IPR034144">
    <property type="entry name" value="TOPRIM_TopoIII"/>
</dbReference>
<dbReference type="SMART" id="SM00437">
    <property type="entry name" value="TOP1Ac"/>
    <property type="match status" value="1"/>
</dbReference>
<evidence type="ECO:0000256" key="4">
    <source>
        <dbReference type="ARBA" id="ARBA00022771"/>
    </source>
</evidence>
<feature type="region of interest" description="Disordered" evidence="11">
    <location>
        <begin position="828"/>
        <end position="866"/>
    </location>
</feature>
<dbReference type="PROSITE" id="PS51999">
    <property type="entry name" value="ZF_GRF"/>
    <property type="match status" value="2"/>
</dbReference>
<feature type="domain" description="GRF-type" evidence="13">
    <location>
        <begin position="866"/>
        <end position="907"/>
    </location>
</feature>